<evidence type="ECO:0000256" key="1">
    <source>
        <dbReference type="ARBA" id="ARBA00008138"/>
    </source>
</evidence>
<dbReference type="Proteomes" id="UP000566711">
    <property type="component" value="Unassembled WGS sequence"/>
</dbReference>
<dbReference type="EMBL" id="JACEZS010000004">
    <property type="protein sequence ID" value="MBA5605166.1"/>
    <property type="molecule type" value="Genomic_DNA"/>
</dbReference>
<keyword evidence="4" id="KW-0949">S-adenosyl-L-methionine</keyword>
<evidence type="ECO:0000256" key="3">
    <source>
        <dbReference type="ARBA" id="ARBA00022679"/>
    </source>
</evidence>
<sequence length="298" mass="32328">MAPTPDTPAEGLLQQGVASRSALAVAMLRAAHQLLDQPPLFNDPLALSIVGPEHEATVRADPAQFDVGMRRMVRLAMAVRSRLAEDELTQAVARGVTQYVVLGAGLDSYGWRPHPPGLHVFEVDHPATQAWKRGLLHQAGLATPANVHFVPVDFERDQLADALRAAGCRLDQPIFFSWLGVTLYLTREAIFDTLSFVARLPPGSAIVFDYGIAPALLEPMEQWGVNQFVRKYAAEGEPWLSFFAPDELAAALRALGFGAVADVGPAELAARYQAGHPYITRFGGATHLMLAFAQNQTD</sequence>
<dbReference type="AlphaFoldDB" id="A0A7W2I663"/>
<reference evidence="5 6" key="1">
    <citation type="submission" date="2020-07" db="EMBL/GenBank/DDBJ databases">
        <title>Novel species isolated from subtropical streams in China.</title>
        <authorList>
            <person name="Lu H."/>
        </authorList>
    </citation>
    <scope>NUCLEOTIDE SEQUENCE [LARGE SCALE GENOMIC DNA]</scope>
    <source>
        <strain evidence="5 6">FT3S</strain>
    </source>
</reference>
<dbReference type="InterPro" id="IPR029063">
    <property type="entry name" value="SAM-dependent_MTases_sf"/>
</dbReference>
<evidence type="ECO:0000313" key="5">
    <source>
        <dbReference type="EMBL" id="MBA5605166.1"/>
    </source>
</evidence>
<keyword evidence="3 5" id="KW-0808">Transferase</keyword>
<gene>
    <name evidence="5" type="ORF">H3H36_07310</name>
</gene>
<comment type="function">
    <text evidence="4">Exhibits S-adenosyl-L-methionine-dependent methyltransferase activity.</text>
</comment>
<dbReference type="InterPro" id="IPR007213">
    <property type="entry name" value="Ppm1/Ppm2/Tcmp"/>
</dbReference>
<dbReference type="GO" id="GO:0032259">
    <property type="term" value="P:methylation"/>
    <property type="evidence" value="ECO:0007669"/>
    <property type="project" value="UniProtKB-KW"/>
</dbReference>
<accession>A0A7W2I663</accession>
<dbReference type="NCBIfam" id="TIGR00027">
    <property type="entry name" value="mthyl_TIGR00027"/>
    <property type="match status" value="1"/>
</dbReference>
<dbReference type="GO" id="GO:0008168">
    <property type="term" value="F:methyltransferase activity"/>
    <property type="evidence" value="ECO:0007669"/>
    <property type="project" value="UniProtKB-UniRule"/>
</dbReference>
<protein>
    <recommendedName>
        <fullName evidence="4">S-adenosyl-L-methionine-dependent methyltransferase</fullName>
        <ecNumber evidence="4">2.1.1.-</ecNumber>
    </recommendedName>
</protein>
<dbReference type="PANTHER" id="PTHR43619:SF2">
    <property type="entry name" value="S-ADENOSYL-L-METHIONINE-DEPENDENT METHYLTRANSFERASES SUPERFAMILY PROTEIN"/>
    <property type="match status" value="1"/>
</dbReference>
<evidence type="ECO:0000256" key="2">
    <source>
        <dbReference type="ARBA" id="ARBA00022603"/>
    </source>
</evidence>
<dbReference type="SUPFAM" id="SSF53335">
    <property type="entry name" value="S-adenosyl-L-methionine-dependent methyltransferases"/>
    <property type="match status" value="1"/>
</dbReference>
<dbReference type="Gene3D" id="3.40.50.150">
    <property type="entry name" value="Vaccinia Virus protein VP39"/>
    <property type="match status" value="1"/>
</dbReference>
<proteinExistence type="inferred from homology"/>
<comment type="caution">
    <text evidence="5">The sequence shown here is derived from an EMBL/GenBank/DDBJ whole genome shotgun (WGS) entry which is preliminary data.</text>
</comment>
<dbReference type="EC" id="2.1.1.-" evidence="4"/>
<evidence type="ECO:0000313" key="6">
    <source>
        <dbReference type="Proteomes" id="UP000566711"/>
    </source>
</evidence>
<dbReference type="RefSeq" id="WP_182215760.1">
    <property type="nucleotide sequence ID" value="NZ_JACEZS010000004.1"/>
</dbReference>
<organism evidence="5 6">
    <name type="scientific">Rugamonas fusca</name>
    <dbReference type="NCBI Taxonomy" id="2758568"/>
    <lineage>
        <taxon>Bacteria</taxon>
        <taxon>Pseudomonadati</taxon>
        <taxon>Pseudomonadota</taxon>
        <taxon>Betaproteobacteria</taxon>
        <taxon>Burkholderiales</taxon>
        <taxon>Oxalobacteraceae</taxon>
        <taxon>Telluria group</taxon>
        <taxon>Rugamonas</taxon>
    </lineage>
</organism>
<dbReference type="Pfam" id="PF04072">
    <property type="entry name" value="LCM"/>
    <property type="match status" value="1"/>
</dbReference>
<dbReference type="InterPro" id="IPR011610">
    <property type="entry name" value="SAM_mthyl_Trfase_ML2640-like"/>
</dbReference>
<dbReference type="PANTHER" id="PTHR43619">
    <property type="entry name" value="S-ADENOSYL-L-METHIONINE-DEPENDENT METHYLTRANSFERASE YKTD-RELATED"/>
    <property type="match status" value="1"/>
</dbReference>
<keyword evidence="6" id="KW-1185">Reference proteome</keyword>
<name>A0A7W2I663_9BURK</name>
<evidence type="ECO:0000256" key="4">
    <source>
        <dbReference type="RuleBase" id="RU362030"/>
    </source>
</evidence>
<comment type="similarity">
    <text evidence="1 4">Belongs to the UPF0677 family.</text>
</comment>
<keyword evidence="2 4" id="KW-0489">Methyltransferase</keyword>